<comment type="caution">
    <text evidence="1">The sequence shown here is derived from an EMBL/GenBank/DDBJ whole genome shotgun (WGS) entry which is preliminary data.</text>
</comment>
<evidence type="ECO:0000313" key="1">
    <source>
        <dbReference type="EMBL" id="KAG8172486.1"/>
    </source>
</evidence>
<dbReference type="EMBL" id="JAFNEN010002656">
    <property type="protein sequence ID" value="KAG8172486.1"/>
    <property type="molecule type" value="Genomic_DNA"/>
</dbReference>
<accession>A0AAV6TLZ7</accession>
<reference evidence="1 2" key="1">
    <citation type="journal article" date="2022" name="Nat. Ecol. Evol.">
        <title>A masculinizing supergene underlies an exaggerated male reproductive morph in a spider.</title>
        <authorList>
            <person name="Hendrickx F."/>
            <person name="De Corte Z."/>
            <person name="Sonet G."/>
            <person name="Van Belleghem S.M."/>
            <person name="Kostlbacher S."/>
            <person name="Vangestel C."/>
        </authorList>
    </citation>
    <scope>NUCLEOTIDE SEQUENCE [LARGE SCALE GENOMIC DNA]</scope>
    <source>
        <strain evidence="1">W744_W776</strain>
    </source>
</reference>
<dbReference type="Proteomes" id="UP000827092">
    <property type="component" value="Unassembled WGS sequence"/>
</dbReference>
<evidence type="ECO:0008006" key="3">
    <source>
        <dbReference type="Google" id="ProtNLM"/>
    </source>
</evidence>
<keyword evidence="2" id="KW-1185">Reference proteome</keyword>
<dbReference type="AlphaFoldDB" id="A0AAV6TLZ7"/>
<organism evidence="1 2">
    <name type="scientific">Oedothorax gibbosus</name>
    <dbReference type="NCBI Taxonomy" id="931172"/>
    <lineage>
        <taxon>Eukaryota</taxon>
        <taxon>Metazoa</taxon>
        <taxon>Ecdysozoa</taxon>
        <taxon>Arthropoda</taxon>
        <taxon>Chelicerata</taxon>
        <taxon>Arachnida</taxon>
        <taxon>Araneae</taxon>
        <taxon>Araneomorphae</taxon>
        <taxon>Entelegynae</taxon>
        <taxon>Araneoidea</taxon>
        <taxon>Linyphiidae</taxon>
        <taxon>Erigoninae</taxon>
        <taxon>Oedothorax</taxon>
    </lineage>
</organism>
<gene>
    <name evidence="1" type="ORF">JTE90_008090</name>
</gene>
<sequence>MHYLFQAHCFLSFGFLVETPDAASSVESVPAAISEALICSAHLPVKVPDDVDLQEFSCSCHIILSCGIQGIAKCFCLN</sequence>
<name>A0AAV6TLZ7_9ARAC</name>
<protein>
    <recommendedName>
        <fullName evidence="3">Secreted protein</fullName>
    </recommendedName>
</protein>
<evidence type="ECO:0000313" key="2">
    <source>
        <dbReference type="Proteomes" id="UP000827092"/>
    </source>
</evidence>
<proteinExistence type="predicted"/>